<evidence type="ECO:0000313" key="2">
    <source>
        <dbReference type="EMBL" id="PJE58016.1"/>
    </source>
</evidence>
<keyword evidence="1" id="KW-0812">Transmembrane</keyword>
<evidence type="ECO:0008006" key="4">
    <source>
        <dbReference type="Google" id="ProtNLM"/>
    </source>
</evidence>
<comment type="caution">
    <text evidence="2">The sequence shown here is derived from an EMBL/GenBank/DDBJ whole genome shotgun (WGS) entry which is preliminary data.</text>
</comment>
<dbReference type="EMBL" id="PFDW01000063">
    <property type="protein sequence ID" value="PJE58016.1"/>
    <property type="molecule type" value="Genomic_DNA"/>
</dbReference>
<evidence type="ECO:0000313" key="3">
    <source>
        <dbReference type="Proteomes" id="UP000231450"/>
    </source>
</evidence>
<accession>A0A2M8KDM5</accession>
<gene>
    <name evidence="2" type="ORF">COU81_02970</name>
</gene>
<dbReference type="Proteomes" id="UP000231450">
    <property type="component" value="Unassembled WGS sequence"/>
</dbReference>
<organism evidence="2 3">
    <name type="scientific">Candidatus Portnoybacteria bacterium CG10_big_fil_rev_8_21_14_0_10_36_7</name>
    <dbReference type="NCBI Taxonomy" id="1974812"/>
    <lineage>
        <taxon>Bacteria</taxon>
        <taxon>Candidatus Portnoyibacteriota</taxon>
    </lineage>
</organism>
<sequence length="146" mass="16121">MKYINKILISQKGSVLILTATMVLGIALIIGLGIASLIITQVSLSKNTEESLIALYDAETGMERALYTFYLGPDDSPLSGDGIKFCGDDESEILTYGTYCIRTYDNTRYQELSSSNVISDIFVIESHGAYKKAFRSIQQSFIEPQP</sequence>
<keyword evidence="1" id="KW-1133">Transmembrane helix</keyword>
<evidence type="ECO:0000256" key="1">
    <source>
        <dbReference type="SAM" id="Phobius"/>
    </source>
</evidence>
<name>A0A2M8KDM5_9BACT</name>
<protein>
    <recommendedName>
        <fullName evidence="4">Type 4 fimbrial biogenesis protein PilX N-terminal domain-containing protein</fullName>
    </recommendedName>
</protein>
<dbReference type="AlphaFoldDB" id="A0A2M8KDM5"/>
<proteinExistence type="predicted"/>
<reference evidence="3" key="1">
    <citation type="submission" date="2017-09" db="EMBL/GenBank/DDBJ databases">
        <title>Depth-based differentiation of microbial function through sediment-hosted aquifers and enrichment of novel symbionts in the deep terrestrial subsurface.</title>
        <authorList>
            <person name="Probst A.J."/>
            <person name="Ladd B."/>
            <person name="Jarett J.K."/>
            <person name="Geller-Mcgrath D.E."/>
            <person name="Sieber C.M.K."/>
            <person name="Emerson J.B."/>
            <person name="Anantharaman K."/>
            <person name="Thomas B.C."/>
            <person name="Malmstrom R."/>
            <person name="Stieglmeier M."/>
            <person name="Klingl A."/>
            <person name="Woyke T."/>
            <person name="Ryan C.M."/>
            <person name="Banfield J.F."/>
        </authorList>
    </citation>
    <scope>NUCLEOTIDE SEQUENCE [LARGE SCALE GENOMIC DNA]</scope>
</reference>
<feature type="transmembrane region" description="Helical" evidence="1">
    <location>
        <begin position="15"/>
        <end position="39"/>
    </location>
</feature>
<keyword evidence="1" id="KW-0472">Membrane</keyword>